<evidence type="ECO:0000256" key="5">
    <source>
        <dbReference type="ARBA" id="ARBA00023136"/>
    </source>
</evidence>
<dbReference type="PANTHER" id="PTHR30572">
    <property type="entry name" value="MEMBRANE COMPONENT OF TRANSPORTER-RELATED"/>
    <property type="match status" value="1"/>
</dbReference>
<evidence type="ECO:0000313" key="12">
    <source>
        <dbReference type="Proteomes" id="UP000463051"/>
    </source>
</evidence>
<dbReference type="PANTHER" id="PTHR30572:SF4">
    <property type="entry name" value="ABC TRANSPORTER PERMEASE YTRF"/>
    <property type="match status" value="1"/>
</dbReference>
<feature type="signal peptide" evidence="8">
    <location>
        <begin position="1"/>
        <end position="25"/>
    </location>
</feature>
<dbReference type="InterPro" id="IPR025857">
    <property type="entry name" value="MacB_PCD"/>
</dbReference>
<comment type="similarity">
    <text evidence="6">Belongs to the ABC-4 integral membrane protein family.</text>
</comment>
<gene>
    <name evidence="11" type="ORF">GJB61_19335</name>
</gene>
<dbReference type="InterPro" id="IPR050250">
    <property type="entry name" value="Macrolide_Exporter_MacB"/>
</dbReference>
<feature type="domain" description="ABC3 transporter permease C-terminal" evidence="9">
    <location>
        <begin position="305"/>
        <end position="428"/>
    </location>
</feature>
<sequence>MLGISIGCAAIVVALSLGDSAQSYANNEVNAQFKMDEITVTPNEGVSQGGGEGATKTGANSNVGKLTDQKLDIIKNFKHVIAAAPFQDMGYVQMETVDNKVGDLNIIATDLSLLTKYDFSFQQGAPSEQAGSVVLNYGATIGLLDTATRDGLIEKLTADPYNAEVSQQYQELTSLPSEMYQQRVQFRYVNYDPSSSKNSYLSSPLQVAGVLKVMKGVDPQMAMYDKKAYISRETFAKLSEEFNLNKNSSETVTYNSAIIKVDKQENLLQIEALIKKLTLNTSTNLYQLESLNSTFAMIKRVALGVGVFILIIASISIIVAMTMSTHQRRRQIGIMKVLGANMSQIRIMFIMESALLGLLGGMLGIGFSYLIVTGINKLVGSAAGGGMGTGQSLVISIPLSTIPVGIIFAIMTGVISGIYPAISASRTNALTAIRRD</sequence>
<evidence type="ECO:0000256" key="4">
    <source>
        <dbReference type="ARBA" id="ARBA00022989"/>
    </source>
</evidence>
<keyword evidence="5 7" id="KW-0472">Membrane</keyword>
<reference evidence="11 12" key="1">
    <citation type="submission" date="2019-11" db="EMBL/GenBank/DDBJ databases">
        <title>Paenibacillus monticola sp. nov., a novel PGPR strain isolated from mountain sample in China.</title>
        <authorList>
            <person name="Zhao Q."/>
            <person name="Li H.-P."/>
            <person name="Zhang J.-L."/>
        </authorList>
    </citation>
    <scope>NUCLEOTIDE SEQUENCE [LARGE SCALE GENOMIC DNA]</scope>
    <source>
        <strain evidence="11 12">LC-T2</strain>
    </source>
</reference>
<keyword evidence="2" id="KW-1003">Cell membrane</keyword>
<protein>
    <submittedName>
        <fullName evidence="11">FtsX-like permease family protein</fullName>
    </submittedName>
</protein>
<feature type="transmembrane region" description="Helical" evidence="7">
    <location>
        <begin position="392"/>
        <end position="419"/>
    </location>
</feature>
<keyword evidence="8" id="KW-0732">Signal</keyword>
<evidence type="ECO:0000256" key="7">
    <source>
        <dbReference type="SAM" id="Phobius"/>
    </source>
</evidence>
<dbReference type="GO" id="GO:0005886">
    <property type="term" value="C:plasma membrane"/>
    <property type="evidence" value="ECO:0007669"/>
    <property type="project" value="UniProtKB-SubCell"/>
</dbReference>
<dbReference type="InterPro" id="IPR003838">
    <property type="entry name" value="ABC3_permease_C"/>
</dbReference>
<feature type="transmembrane region" description="Helical" evidence="7">
    <location>
        <begin position="301"/>
        <end position="324"/>
    </location>
</feature>
<name>A0A7X2H7U6_9BACL</name>
<organism evidence="11 12">
    <name type="scientific">Paenibacillus monticola</name>
    <dbReference type="NCBI Taxonomy" id="2666075"/>
    <lineage>
        <taxon>Bacteria</taxon>
        <taxon>Bacillati</taxon>
        <taxon>Bacillota</taxon>
        <taxon>Bacilli</taxon>
        <taxon>Bacillales</taxon>
        <taxon>Paenibacillaceae</taxon>
        <taxon>Paenibacillus</taxon>
    </lineage>
</organism>
<keyword evidence="12" id="KW-1185">Reference proteome</keyword>
<feature type="transmembrane region" description="Helical" evidence="7">
    <location>
        <begin position="345"/>
        <end position="372"/>
    </location>
</feature>
<dbReference type="AlphaFoldDB" id="A0A7X2H7U6"/>
<evidence type="ECO:0000259" key="10">
    <source>
        <dbReference type="Pfam" id="PF12704"/>
    </source>
</evidence>
<keyword evidence="3 7" id="KW-0812">Transmembrane</keyword>
<proteinExistence type="inferred from homology"/>
<keyword evidence="4 7" id="KW-1133">Transmembrane helix</keyword>
<evidence type="ECO:0000313" key="11">
    <source>
        <dbReference type="EMBL" id="MRN55137.1"/>
    </source>
</evidence>
<dbReference type="EMBL" id="WJXB01000007">
    <property type="protein sequence ID" value="MRN55137.1"/>
    <property type="molecule type" value="Genomic_DNA"/>
</dbReference>
<evidence type="ECO:0000259" key="9">
    <source>
        <dbReference type="Pfam" id="PF02687"/>
    </source>
</evidence>
<evidence type="ECO:0000256" key="6">
    <source>
        <dbReference type="ARBA" id="ARBA00038076"/>
    </source>
</evidence>
<comment type="caution">
    <text evidence="11">The sequence shown here is derived from an EMBL/GenBank/DDBJ whole genome shotgun (WGS) entry which is preliminary data.</text>
</comment>
<dbReference type="Pfam" id="PF12704">
    <property type="entry name" value="MacB_PCD"/>
    <property type="match status" value="1"/>
</dbReference>
<evidence type="ECO:0000256" key="1">
    <source>
        <dbReference type="ARBA" id="ARBA00004651"/>
    </source>
</evidence>
<dbReference type="Proteomes" id="UP000463051">
    <property type="component" value="Unassembled WGS sequence"/>
</dbReference>
<feature type="chain" id="PRO_5030830281" evidence="8">
    <location>
        <begin position="26"/>
        <end position="436"/>
    </location>
</feature>
<evidence type="ECO:0000256" key="3">
    <source>
        <dbReference type="ARBA" id="ARBA00022692"/>
    </source>
</evidence>
<accession>A0A7X2H7U6</accession>
<dbReference type="GO" id="GO:0022857">
    <property type="term" value="F:transmembrane transporter activity"/>
    <property type="evidence" value="ECO:0007669"/>
    <property type="project" value="TreeGrafter"/>
</dbReference>
<evidence type="ECO:0000256" key="8">
    <source>
        <dbReference type="SAM" id="SignalP"/>
    </source>
</evidence>
<feature type="domain" description="MacB-like periplasmic core" evidence="10">
    <location>
        <begin position="1"/>
        <end position="139"/>
    </location>
</feature>
<dbReference type="Pfam" id="PF02687">
    <property type="entry name" value="FtsX"/>
    <property type="match status" value="1"/>
</dbReference>
<comment type="subcellular location">
    <subcellularLocation>
        <location evidence="1">Cell membrane</location>
        <topology evidence="1">Multi-pass membrane protein</topology>
    </subcellularLocation>
</comment>
<evidence type="ECO:0000256" key="2">
    <source>
        <dbReference type="ARBA" id="ARBA00022475"/>
    </source>
</evidence>